<feature type="transmembrane region" description="Helical" evidence="1">
    <location>
        <begin position="176"/>
        <end position="195"/>
    </location>
</feature>
<dbReference type="RefSeq" id="WP_087456657.1">
    <property type="nucleotide sequence ID" value="NZ_CP021434.1"/>
</dbReference>
<feature type="transmembrane region" description="Helical" evidence="1">
    <location>
        <begin position="22"/>
        <end position="41"/>
    </location>
</feature>
<keyword evidence="1" id="KW-0812">Transmembrane</keyword>
<name>A0A1Y0IPM6_9BACL</name>
<dbReference type="KEGG" id="tum:CBW65_09920"/>
<keyword evidence="4" id="KW-1185">Reference proteome</keyword>
<feature type="domain" description="VanZ-like" evidence="2">
    <location>
        <begin position="55"/>
        <end position="190"/>
    </location>
</feature>
<accession>A0A1Y0IPM6</accession>
<dbReference type="Proteomes" id="UP000195437">
    <property type="component" value="Chromosome"/>
</dbReference>
<feature type="transmembrane region" description="Helical" evidence="1">
    <location>
        <begin position="50"/>
        <end position="72"/>
    </location>
</feature>
<evidence type="ECO:0000313" key="4">
    <source>
        <dbReference type="Proteomes" id="UP000195437"/>
    </source>
</evidence>
<evidence type="ECO:0000256" key="1">
    <source>
        <dbReference type="SAM" id="Phobius"/>
    </source>
</evidence>
<evidence type="ECO:0000259" key="2">
    <source>
        <dbReference type="Pfam" id="PF04892"/>
    </source>
</evidence>
<organism evidence="3 4">
    <name type="scientific">Tumebacillus avium</name>
    <dbReference type="NCBI Taxonomy" id="1903704"/>
    <lineage>
        <taxon>Bacteria</taxon>
        <taxon>Bacillati</taxon>
        <taxon>Bacillota</taxon>
        <taxon>Bacilli</taxon>
        <taxon>Bacillales</taxon>
        <taxon>Alicyclobacillaceae</taxon>
        <taxon>Tumebacillus</taxon>
    </lineage>
</organism>
<dbReference type="AlphaFoldDB" id="A0A1Y0IPM6"/>
<reference evidence="4" key="1">
    <citation type="submission" date="2017-05" db="EMBL/GenBank/DDBJ databases">
        <authorList>
            <person name="Sung H."/>
        </authorList>
    </citation>
    <scope>NUCLEOTIDE SEQUENCE [LARGE SCALE GENOMIC DNA]</scope>
    <source>
        <strain evidence="4">AR23208</strain>
    </source>
</reference>
<proteinExistence type="predicted"/>
<evidence type="ECO:0000313" key="3">
    <source>
        <dbReference type="EMBL" id="ARU61274.1"/>
    </source>
</evidence>
<keyword evidence="1" id="KW-0472">Membrane</keyword>
<feature type="transmembrane region" description="Helical" evidence="1">
    <location>
        <begin position="143"/>
        <end position="164"/>
    </location>
</feature>
<sequence length="212" mass="23981">MQIHAPPLFKFERVIIMLDFDGLQIVIAGILYLVVISLYILKKKPIVDCFILTVFYVYVVGVIAITIFPIPIHDNVLEILREGNIEPPNNWVPFESISQMLTNASTQVATKQILGNLLLFLPFGFLLPLLGGRVIKAYQVLGLGLVASFLIEGFQQLIGLIINFNYRVFDIDDCLINTFGTILGYMLFRLALPLLQQIKPLGYPDRKNTLRE</sequence>
<protein>
    <recommendedName>
        <fullName evidence="2">VanZ-like domain-containing protein</fullName>
    </recommendedName>
</protein>
<gene>
    <name evidence="3" type="ORF">CBW65_09920</name>
</gene>
<dbReference type="Pfam" id="PF04892">
    <property type="entry name" value="VanZ"/>
    <property type="match status" value="1"/>
</dbReference>
<keyword evidence="1" id="KW-1133">Transmembrane helix</keyword>
<dbReference type="OrthoDB" id="4822551at2"/>
<dbReference type="PANTHER" id="PTHR36834">
    <property type="entry name" value="MEMBRANE PROTEIN-RELATED"/>
    <property type="match status" value="1"/>
</dbReference>
<dbReference type="EMBL" id="CP021434">
    <property type="protein sequence ID" value="ARU61274.1"/>
    <property type="molecule type" value="Genomic_DNA"/>
</dbReference>
<feature type="transmembrane region" description="Helical" evidence="1">
    <location>
        <begin position="113"/>
        <end position="131"/>
    </location>
</feature>
<dbReference type="InterPro" id="IPR006976">
    <property type="entry name" value="VanZ-like"/>
</dbReference>
<dbReference type="InterPro" id="IPR053150">
    <property type="entry name" value="Teicoplanin_resist-assoc"/>
</dbReference>
<dbReference type="PANTHER" id="PTHR36834:SF1">
    <property type="entry name" value="INTEGRAL MEMBRANE PROTEIN"/>
    <property type="match status" value="1"/>
</dbReference>